<sequence length="171" mass="19419">MNKQQLEQALQRLNSELQPERDLWLDIAARLEPADQLRTEDVAAAASDKRAGLMHWASAAALLLVALIGWQLAVMPTPQQQVATAPNAELLLLQLYEQEKAQQLAQVVAVAEGFDNWQQQLAIWDQAIDQVRRALQFYPDEPQLLAQLQQLYQQQLRYIQQATLQQPLITS</sequence>
<gene>
    <name evidence="2" type="ORF">KQY15_05675</name>
</gene>
<dbReference type="EMBL" id="JAHRID010000002">
    <property type="protein sequence ID" value="MBV2128581.1"/>
    <property type="molecule type" value="Genomic_DNA"/>
</dbReference>
<keyword evidence="3" id="KW-1185">Reference proteome</keyword>
<organism evidence="2 3">
    <name type="scientific">Arsukibacterium indicum</name>
    <dbReference type="NCBI Taxonomy" id="2848612"/>
    <lineage>
        <taxon>Bacteria</taxon>
        <taxon>Pseudomonadati</taxon>
        <taxon>Pseudomonadota</taxon>
        <taxon>Gammaproteobacteria</taxon>
        <taxon>Chromatiales</taxon>
        <taxon>Chromatiaceae</taxon>
        <taxon>Arsukibacterium</taxon>
    </lineage>
</organism>
<proteinExistence type="predicted"/>
<evidence type="ECO:0000313" key="2">
    <source>
        <dbReference type="EMBL" id="MBV2128581.1"/>
    </source>
</evidence>
<dbReference type="RefSeq" id="WP_217668091.1">
    <property type="nucleotide sequence ID" value="NZ_JAHRID010000002.1"/>
</dbReference>
<evidence type="ECO:0008006" key="4">
    <source>
        <dbReference type="Google" id="ProtNLM"/>
    </source>
</evidence>
<keyword evidence="1" id="KW-0472">Membrane</keyword>
<accession>A0ABS6MID7</accession>
<keyword evidence="1" id="KW-0812">Transmembrane</keyword>
<comment type="caution">
    <text evidence="2">The sequence shown here is derived from an EMBL/GenBank/DDBJ whole genome shotgun (WGS) entry which is preliminary data.</text>
</comment>
<feature type="transmembrane region" description="Helical" evidence="1">
    <location>
        <begin position="53"/>
        <end position="73"/>
    </location>
</feature>
<reference evidence="2 3" key="1">
    <citation type="submission" date="2021-06" db="EMBL/GenBank/DDBJ databases">
        <title>Rheinheimera indica sp. nov., isolated from deep-sea sediment.</title>
        <authorList>
            <person name="Wang Z."/>
            <person name="Zhang X.-Y."/>
        </authorList>
    </citation>
    <scope>NUCLEOTIDE SEQUENCE [LARGE SCALE GENOMIC DNA]</scope>
    <source>
        <strain evidence="2 3">SM2107</strain>
    </source>
</reference>
<name>A0ABS6MID7_9GAMM</name>
<keyword evidence="1" id="KW-1133">Transmembrane helix</keyword>
<dbReference type="Proteomes" id="UP000704611">
    <property type="component" value="Unassembled WGS sequence"/>
</dbReference>
<evidence type="ECO:0000313" key="3">
    <source>
        <dbReference type="Proteomes" id="UP000704611"/>
    </source>
</evidence>
<protein>
    <recommendedName>
        <fullName evidence="4">Anti-sigma factor</fullName>
    </recommendedName>
</protein>
<evidence type="ECO:0000256" key="1">
    <source>
        <dbReference type="SAM" id="Phobius"/>
    </source>
</evidence>